<evidence type="ECO:0000313" key="1">
    <source>
        <dbReference type="EMBL" id="MSS16197.1"/>
    </source>
</evidence>
<evidence type="ECO:0000313" key="2">
    <source>
        <dbReference type="Proteomes" id="UP000483362"/>
    </source>
</evidence>
<keyword evidence="2" id="KW-1185">Reference proteome</keyword>
<proteinExistence type="predicted"/>
<comment type="caution">
    <text evidence="1">The sequence shown here is derived from an EMBL/GenBank/DDBJ whole genome shotgun (WGS) entry which is preliminary data.</text>
</comment>
<dbReference type="Proteomes" id="UP000483362">
    <property type="component" value="Unassembled WGS sequence"/>
</dbReference>
<dbReference type="AlphaFoldDB" id="A0A6L5X9A6"/>
<sequence>MNLIDCSYFYVGPLQVMNARQVDDLDNNAAEVQECITAYIERYQSEFLLKMTGKDLAAEVTAYLAARGEDEDYTDEAMETLCQQLRPSFAHYVYFKLVGDVNQNMTITGLMKLKSANENQPPRQRMVKVWNDMVELNKQFVAWAEMSDYDVYYDVEMITPINQFNL</sequence>
<reference evidence="1 2" key="1">
    <citation type="submission" date="2019-08" db="EMBL/GenBank/DDBJ databases">
        <title>In-depth cultivation of the pig gut microbiome towards novel bacterial diversity and tailored functional studies.</title>
        <authorList>
            <person name="Wylensek D."/>
            <person name="Hitch T.C.A."/>
            <person name="Clavel T."/>
        </authorList>
    </citation>
    <scope>NUCLEOTIDE SEQUENCE [LARGE SCALE GENOMIC DNA]</scope>
    <source>
        <strain evidence="1 2">Oil-RF-744-WCA-WT-10</strain>
    </source>
</reference>
<protein>
    <submittedName>
        <fullName evidence="1">Uncharacterized protein</fullName>
    </submittedName>
</protein>
<dbReference type="RefSeq" id="WP_154328018.1">
    <property type="nucleotide sequence ID" value="NZ_CP045696.1"/>
</dbReference>
<organism evidence="1 2">
    <name type="scientific">Sodaliphilus pleomorphus</name>
    <dbReference type="NCBI Taxonomy" id="2606626"/>
    <lineage>
        <taxon>Bacteria</taxon>
        <taxon>Pseudomonadati</taxon>
        <taxon>Bacteroidota</taxon>
        <taxon>Bacteroidia</taxon>
        <taxon>Bacteroidales</taxon>
        <taxon>Muribaculaceae</taxon>
        <taxon>Sodaliphilus</taxon>
    </lineage>
</organism>
<gene>
    <name evidence="1" type="ORF">FYJ29_00180</name>
</gene>
<dbReference type="EMBL" id="VULT01000001">
    <property type="protein sequence ID" value="MSS16197.1"/>
    <property type="molecule type" value="Genomic_DNA"/>
</dbReference>
<accession>A0A6L5X9A6</accession>
<name>A0A6L5X9A6_9BACT</name>